<dbReference type="Pfam" id="PF07670">
    <property type="entry name" value="Gate"/>
    <property type="match status" value="1"/>
</dbReference>
<dbReference type="Pfam" id="PF01773">
    <property type="entry name" value="Nucleos_tra2_N"/>
    <property type="match status" value="1"/>
</dbReference>
<dbReference type="GO" id="GO:0016757">
    <property type="term" value="F:glycosyltransferase activity"/>
    <property type="evidence" value="ECO:0007669"/>
    <property type="project" value="InterPro"/>
</dbReference>
<feature type="transmembrane region" description="Helical" evidence="8">
    <location>
        <begin position="743"/>
        <end position="764"/>
    </location>
</feature>
<name>A0A9W8N2R4_9AGAR</name>
<dbReference type="InterPro" id="IPR049625">
    <property type="entry name" value="Glyco_transf_61_cat"/>
</dbReference>
<dbReference type="PANTHER" id="PTHR10590:SF4">
    <property type="entry name" value="SOLUTE CARRIER FAMILY 28 MEMBER 3"/>
    <property type="match status" value="1"/>
</dbReference>
<feature type="transmembrane region" description="Helical" evidence="8">
    <location>
        <begin position="1059"/>
        <end position="1080"/>
    </location>
</feature>
<evidence type="ECO:0000256" key="1">
    <source>
        <dbReference type="ARBA" id="ARBA00004651"/>
    </source>
</evidence>
<dbReference type="InterPro" id="IPR011657">
    <property type="entry name" value="CNT_C_dom"/>
</dbReference>
<feature type="transmembrane region" description="Helical" evidence="8">
    <location>
        <begin position="1020"/>
        <end position="1047"/>
    </location>
</feature>
<feature type="domain" description="Concentrative nucleoside transporter N-terminal" evidence="9">
    <location>
        <begin position="661"/>
        <end position="732"/>
    </location>
</feature>
<keyword evidence="14" id="KW-1185">Reference proteome</keyword>
<evidence type="ECO:0000256" key="8">
    <source>
        <dbReference type="SAM" id="Phobius"/>
    </source>
</evidence>
<feature type="transmembrane region" description="Helical" evidence="8">
    <location>
        <begin position="583"/>
        <end position="603"/>
    </location>
</feature>
<feature type="transmembrane region" description="Helical" evidence="8">
    <location>
        <begin position="657"/>
        <end position="674"/>
    </location>
</feature>
<evidence type="ECO:0000313" key="13">
    <source>
        <dbReference type="EMBL" id="KAJ3518128.1"/>
    </source>
</evidence>
<feature type="transmembrane region" description="Helical" evidence="8">
    <location>
        <begin position="933"/>
        <end position="951"/>
    </location>
</feature>
<feature type="transmembrane region" description="Helical" evidence="8">
    <location>
        <begin position="818"/>
        <end position="840"/>
    </location>
</feature>
<comment type="caution">
    <text evidence="13">The sequence shown here is derived from an EMBL/GenBank/DDBJ whole genome shotgun (WGS) entry which is preliminary data.</text>
</comment>
<dbReference type="GO" id="GO:0005337">
    <property type="term" value="F:nucleoside transmembrane transporter activity"/>
    <property type="evidence" value="ECO:0007669"/>
    <property type="project" value="InterPro"/>
</dbReference>
<dbReference type="InterPro" id="IPR011642">
    <property type="entry name" value="Gate_dom"/>
</dbReference>
<dbReference type="Proteomes" id="UP001148786">
    <property type="component" value="Unassembled WGS sequence"/>
</dbReference>
<evidence type="ECO:0000259" key="10">
    <source>
        <dbReference type="Pfam" id="PF04577"/>
    </source>
</evidence>
<evidence type="ECO:0000259" key="12">
    <source>
        <dbReference type="Pfam" id="PF07670"/>
    </source>
</evidence>
<evidence type="ECO:0000256" key="7">
    <source>
        <dbReference type="SAM" id="MobiDB-lite"/>
    </source>
</evidence>
<evidence type="ECO:0000256" key="5">
    <source>
        <dbReference type="ARBA" id="ARBA00022989"/>
    </source>
</evidence>
<keyword evidence="5 8" id="KW-1133">Transmembrane helix</keyword>
<feature type="transmembrane region" description="Helical" evidence="8">
    <location>
        <begin position="623"/>
        <end position="645"/>
    </location>
</feature>
<dbReference type="InterPro" id="IPR008276">
    <property type="entry name" value="C_nuclsd_transpt"/>
</dbReference>
<evidence type="ECO:0000256" key="3">
    <source>
        <dbReference type="ARBA" id="ARBA00022475"/>
    </source>
</evidence>
<organism evidence="13 14">
    <name type="scientific">Agrocybe chaxingu</name>
    <dbReference type="NCBI Taxonomy" id="84603"/>
    <lineage>
        <taxon>Eukaryota</taxon>
        <taxon>Fungi</taxon>
        <taxon>Dikarya</taxon>
        <taxon>Basidiomycota</taxon>
        <taxon>Agaricomycotina</taxon>
        <taxon>Agaricomycetes</taxon>
        <taxon>Agaricomycetidae</taxon>
        <taxon>Agaricales</taxon>
        <taxon>Agaricineae</taxon>
        <taxon>Strophariaceae</taxon>
        <taxon>Agrocybe</taxon>
    </lineage>
</organism>
<reference evidence="13" key="1">
    <citation type="submission" date="2022-07" db="EMBL/GenBank/DDBJ databases">
        <title>Genome Sequence of Agrocybe chaxingu.</title>
        <authorList>
            <person name="Buettner E."/>
        </authorList>
    </citation>
    <scope>NUCLEOTIDE SEQUENCE</scope>
    <source>
        <strain evidence="13">MP-N11</strain>
    </source>
</reference>
<comment type="subcellular location">
    <subcellularLocation>
        <location evidence="1">Cell membrane</location>
        <topology evidence="1">Multi-pass membrane protein</topology>
    </subcellularLocation>
</comment>
<feature type="region of interest" description="Disordered" evidence="7">
    <location>
        <begin position="512"/>
        <end position="543"/>
    </location>
</feature>
<feature type="transmembrane region" description="Helical" evidence="8">
    <location>
        <begin position="892"/>
        <end position="913"/>
    </location>
</feature>
<feature type="domain" description="Concentrative nucleoside transporter C-terminal" evidence="11">
    <location>
        <begin position="847"/>
        <end position="1078"/>
    </location>
</feature>
<keyword evidence="6 8" id="KW-0472">Membrane</keyword>
<dbReference type="OrthoDB" id="529273at2759"/>
<dbReference type="AlphaFoldDB" id="A0A9W8N2R4"/>
<dbReference type="Pfam" id="PF04577">
    <property type="entry name" value="Glyco_transf_61"/>
    <property type="match status" value="1"/>
</dbReference>
<feature type="transmembrane region" description="Helical" evidence="8">
    <location>
        <begin position="549"/>
        <end position="571"/>
    </location>
</feature>
<dbReference type="GO" id="GO:0015293">
    <property type="term" value="F:symporter activity"/>
    <property type="evidence" value="ECO:0007669"/>
    <property type="project" value="TreeGrafter"/>
</dbReference>
<evidence type="ECO:0000259" key="9">
    <source>
        <dbReference type="Pfam" id="PF01773"/>
    </source>
</evidence>
<dbReference type="EMBL" id="JANKHO010000002">
    <property type="protein sequence ID" value="KAJ3518128.1"/>
    <property type="molecule type" value="Genomic_DNA"/>
</dbReference>
<evidence type="ECO:0000256" key="4">
    <source>
        <dbReference type="ARBA" id="ARBA00022692"/>
    </source>
</evidence>
<keyword evidence="4 8" id="KW-0812">Transmembrane</keyword>
<keyword evidence="3" id="KW-1003">Cell membrane</keyword>
<feature type="transmembrane region" description="Helical" evidence="8">
    <location>
        <begin position="680"/>
        <end position="700"/>
    </location>
</feature>
<dbReference type="InterPro" id="IPR002668">
    <property type="entry name" value="CNT_N_dom"/>
</dbReference>
<protein>
    <submittedName>
        <fullName evidence="13">Uncharacterized protein</fullName>
    </submittedName>
</protein>
<feature type="domain" description="Nucleoside transporter/FeoB GTPase Gate" evidence="12">
    <location>
        <begin position="744"/>
        <end position="841"/>
    </location>
</feature>
<proteinExistence type="inferred from homology"/>
<evidence type="ECO:0000256" key="6">
    <source>
        <dbReference type="ARBA" id="ARBA00023136"/>
    </source>
</evidence>
<dbReference type="Pfam" id="PF07662">
    <property type="entry name" value="Nucleos_tra2_C"/>
    <property type="match status" value="1"/>
</dbReference>
<evidence type="ECO:0000313" key="14">
    <source>
        <dbReference type="Proteomes" id="UP001148786"/>
    </source>
</evidence>
<dbReference type="PANTHER" id="PTHR10590">
    <property type="entry name" value="SODIUM/NUCLEOSIDE COTRANSPORTER"/>
    <property type="match status" value="1"/>
</dbReference>
<evidence type="ECO:0000256" key="2">
    <source>
        <dbReference type="ARBA" id="ARBA00009033"/>
    </source>
</evidence>
<sequence length="1081" mass="119864">MTAGSPHSSFFSPFSSSPGAYTDLGKSARIPETSLIAHAPGWTLFRNLYMSNGTLLVVTSDAKQNGFPQVRMMTSTGLIALTTPENIRQREPTDQEMQLITPKEAFARWGGSSSTSERSRIWTVEGNTLLVNEPPQFLTHYYHFVAELLLGTWAFFYGAFNPSAGFVDAQESLKRTDPSVPSFNIRTNGYRPPPLSRLIFLHASSEGWRDKPGFNAYFLRAAFPSLDIEVSHDWADRTNITRISPLNVHGSLDTEKAWHFPIALLSDRSAAFRGDACGSRTQRIAAEAWEYMFEKRGLDAFGGWWKEIREAVYRFAGAKVESSEDTSRQSPSIYGNVTDPQSLLPLPEQVTITYISRQGVRRYLVSEDHNNLVVALRDLVKKKAKEGKRWNLNIVKPELLSKDEQVKLASETTILLGVHGNGLSHLVLMKPNRYSSVIEIFYPGGFARDYEWTSRALGMRHFSVWNDTCGPPRSPHRLRRLAAVFPSMLSDSQTMVQRPLAGDLKHITASRSSLDSASKEKAGAPGADPAPYEDDPEDQNQSTKVDSRFIPFVLTALALVILGWWISATVLKATRHRWIVQTLFAWAFISIIAFRFVPTSVITRPVGALWVPFVQEPWYKMPYRTRLTIGWLCLLGIVFGSAFGFKLQAGTSYGDRAVNVLGLFVFQLGFWLTSRDRKNVPWPTIIVGLFLQQVIALFVLKTGAGFSIFKWIATLAADYLKQALAGATFFFDPDVVENKHWFFVNTFSSIIFFVAFVQMMYYLGVMQWVIKHFAWFFLKLMNVSGAEAVVAAASPWIGQGESACLVRPYVDLMTESELHLTMTSGFSTIAGSVLAAYISLGVPPENLVTSSLMSIPASMAISKMRIPEYDEPVTRGRVTVDRGEDKAKRPANALHAFSQGAVFGLVVAGHILWVACLATEAAPVLTRFQRTNVLTVLALVAMINGLLTWTGKGFGIHQLTLQLILRYVFYPVTFFVGVPRGEILQVSEFFATKLVANEFAAYQALQNLQLNGPNPLSLRAYTICSYGLCGFANLGSLGIQIGVLGALAPSRSRMIAKIALSAMICGFLSTLQTAGVVGMLV</sequence>
<feature type="domain" description="Glycosyltransferase 61 catalytic" evidence="10">
    <location>
        <begin position="323"/>
        <end position="432"/>
    </location>
</feature>
<gene>
    <name evidence="13" type="ORF">NLJ89_g45</name>
</gene>
<evidence type="ECO:0000259" key="11">
    <source>
        <dbReference type="Pfam" id="PF07662"/>
    </source>
</evidence>
<dbReference type="GO" id="GO:0005886">
    <property type="term" value="C:plasma membrane"/>
    <property type="evidence" value="ECO:0007669"/>
    <property type="project" value="UniProtKB-SubCell"/>
</dbReference>
<comment type="similarity">
    <text evidence="2">Belongs to the concentrative nucleoside transporter (CNT) (TC 2.A.41) family.</text>
</comment>
<accession>A0A9W8N2R4</accession>